<proteinExistence type="predicted"/>
<organism evidence="1 2">
    <name type="scientific">Camellia lanceoleosa</name>
    <dbReference type="NCBI Taxonomy" id="1840588"/>
    <lineage>
        <taxon>Eukaryota</taxon>
        <taxon>Viridiplantae</taxon>
        <taxon>Streptophyta</taxon>
        <taxon>Embryophyta</taxon>
        <taxon>Tracheophyta</taxon>
        <taxon>Spermatophyta</taxon>
        <taxon>Magnoliopsida</taxon>
        <taxon>eudicotyledons</taxon>
        <taxon>Gunneridae</taxon>
        <taxon>Pentapetalae</taxon>
        <taxon>asterids</taxon>
        <taxon>Ericales</taxon>
        <taxon>Theaceae</taxon>
        <taxon>Camellia</taxon>
    </lineage>
</organism>
<evidence type="ECO:0000313" key="1">
    <source>
        <dbReference type="EMBL" id="KAI7996808.1"/>
    </source>
</evidence>
<accession>A0ACC0G6T9</accession>
<sequence>MNIEILLHHNIFYLLSIQQPTLIKKKKNTLTKHLKISHIKIHSMPQESEKRDNQRVTNGAGNRHRERRTGVRRRCRSHRGILSRDDGGGGHEEDGEDEGEDDANLRHE</sequence>
<evidence type="ECO:0000313" key="2">
    <source>
        <dbReference type="Proteomes" id="UP001060215"/>
    </source>
</evidence>
<comment type="caution">
    <text evidence="1">The sequence shown here is derived from an EMBL/GenBank/DDBJ whole genome shotgun (WGS) entry which is preliminary data.</text>
</comment>
<gene>
    <name evidence="1" type="ORF">LOK49_LG10G02946</name>
</gene>
<reference evidence="1 2" key="1">
    <citation type="journal article" date="2022" name="Plant J.">
        <title>Chromosome-level genome of Camellia lanceoleosa provides a valuable resource for understanding genome evolution and self-incompatibility.</title>
        <authorList>
            <person name="Gong W."/>
            <person name="Xiao S."/>
            <person name="Wang L."/>
            <person name="Liao Z."/>
            <person name="Chang Y."/>
            <person name="Mo W."/>
            <person name="Hu G."/>
            <person name="Li W."/>
            <person name="Zhao G."/>
            <person name="Zhu H."/>
            <person name="Hu X."/>
            <person name="Ji K."/>
            <person name="Xiang X."/>
            <person name="Song Q."/>
            <person name="Yuan D."/>
            <person name="Jin S."/>
            <person name="Zhang L."/>
        </authorList>
    </citation>
    <scope>NUCLEOTIDE SEQUENCE [LARGE SCALE GENOMIC DNA]</scope>
    <source>
        <strain evidence="1">SQ_2022a</strain>
    </source>
</reference>
<keyword evidence="2" id="KW-1185">Reference proteome</keyword>
<protein>
    <submittedName>
        <fullName evidence="1">Uncharacterized protein</fullName>
    </submittedName>
</protein>
<name>A0ACC0G6T9_9ERIC</name>
<dbReference type="Proteomes" id="UP001060215">
    <property type="component" value="Chromosome 10"/>
</dbReference>
<dbReference type="EMBL" id="CM045767">
    <property type="protein sequence ID" value="KAI7996808.1"/>
    <property type="molecule type" value="Genomic_DNA"/>
</dbReference>